<sequence length="282" mass="31398">MTSFQETSDEDIELGTPTVVTNRRRYMTGQLTSTPSVETSSTHCMREQDVTCSREQPVGEICSNQSVGGSTIEQPFNDSSGEQIVSDSSVDCIREEPVNNLNTEQTGEQLTSEQRSDSNIGSNTDDNALKNWIKNVLWGVPQTIVVQRDRLMQTTLRIVCKQSFSWTSPFRVVFSGEIGDDMGGPRREFMCLSLLFRLLTKAIGEAILYGPDGNKVFIHDGDKLETKMYETCGKLTGYILLNGGPGLPMINTILYAFMTEQCIQQNLDVSKIPSTDDLTIHR</sequence>
<protein>
    <recommendedName>
        <fullName evidence="4">HECT domain-containing protein</fullName>
    </recommendedName>
</protein>
<dbReference type="Proteomes" id="UP001217089">
    <property type="component" value="Unassembled WGS sequence"/>
</dbReference>
<keyword evidence="3" id="KW-1185">Reference proteome</keyword>
<name>A0ABQ9FG35_TEGGR</name>
<feature type="region of interest" description="Disordered" evidence="1">
    <location>
        <begin position="98"/>
        <end position="123"/>
    </location>
</feature>
<proteinExistence type="predicted"/>
<organism evidence="2 3">
    <name type="scientific">Tegillarca granosa</name>
    <name type="common">Malaysian cockle</name>
    <name type="synonym">Anadara granosa</name>
    <dbReference type="NCBI Taxonomy" id="220873"/>
    <lineage>
        <taxon>Eukaryota</taxon>
        <taxon>Metazoa</taxon>
        <taxon>Spiralia</taxon>
        <taxon>Lophotrochozoa</taxon>
        <taxon>Mollusca</taxon>
        <taxon>Bivalvia</taxon>
        <taxon>Autobranchia</taxon>
        <taxon>Pteriomorphia</taxon>
        <taxon>Arcoida</taxon>
        <taxon>Arcoidea</taxon>
        <taxon>Arcidae</taxon>
        <taxon>Tegillarca</taxon>
    </lineage>
</organism>
<feature type="compositionally biased region" description="Polar residues" evidence="1">
    <location>
        <begin position="99"/>
        <end position="123"/>
    </location>
</feature>
<comment type="caution">
    <text evidence="2">The sequence shown here is derived from an EMBL/GenBank/DDBJ whole genome shotgun (WGS) entry which is preliminary data.</text>
</comment>
<evidence type="ECO:0000256" key="1">
    <source>
        <dbReference type="SAM" id="MobiDB-lite"/>
    </source>
</evidence>
<evidence type="ECO:0008006" key="4">
    <source>
        <dbReference type="Google" id="ProtNLM"/>
    </source>
</evidence>
<evidence type="ECO:0000313" key="2">
    <source>
        <dbReference type="EMBL" id="KAJ8315146.1"/>
    </source>
</evidence>
<dbReference type="EMBL" id="JARBDR010000337">
    <property type="protein sequence ID" value="KAJ8315146.1"/>
    <property type="molecule type" value="Genomic_DNA"/>
</dbReference>
<reference evidence="2 3" key="1">
    <citation type="submission" date="2022-12" db="EMBL/GenBank/DDBJ databases">
        <title>Chromosome-level genome of Tegillarca granosa.</title>
        <authorList>
            <person name="Kim J."/>
        </authorList>
    </citation>
    <scope>NUCLEOTIDE SEQUENCE [LARGE SCALE GENOMIC DNA]</scope>
    <source>
        <strain evidence="2">Teg-2019</strain>
        <tissue evidence="2">Adductor muscle</tissue>
    </source>
</reference>
<accession>A0ABQ9FG35</accession>
<evidence type="ECO:0000313" key="3">
    <source>
        <dbReference type="Proteomes" id="UP001217089"/>
    </source>
</evidence>
<gene>
    <name evidence="2" type="ORF">KUTeg_007296</name>
</gene>
<dbReference type="InterPro" id="IPR035983">
    <property type="entry name" value="Hect_E3_ubiquitin_ligase"/>
</dbReference>
<dbReference type="SUPFAM" id="SSF56204">
    <property type="entry name" value="Hect, E3 ligase catalytic domain"/>
    <property type="match status" value="1"/>
</dbReference>
<dbReference type="Gene3D" id="3.90.1750.10">
    <property type="entry name" value="Hect, E3 ligase catalytic domains"/>
    <property type="match status" value="1"/>
</dbReference>